<name>A0A9K3D0E2_9EUKA</name>
<sequence length="122" mass="13183">VLDDHQNAGLGPYLHGHVVQRLTDCEQLCAASGKLARKVKGVILEQDLGAASTPSAKETVRTPEKREREREREVRSVRPQRQRPALPTKGPTPRTGTPRAGTPRKSGTPRQGAGGSYSAAHM</sequence>
<protein>
    <submittedName>
        <fullName evidence="2">Uncharacterized protein</fullName>
    </submittedName>
</protein>
<gene>
    <name evidence="2" type="ORF">KIPB_008696</name>
</gene>
<feature type="non-terminal residue" evidence="2">
    <location>
        <position position="1"/>
    </location>
</feature>
<evidence type="ECO:0000313" key="2">
    <source>
        <dbReference type="EMBL" id="GIQ86778.1"/>
    </source>
</evidence>
<organism evidence="2 3">
    <name type="scientific">Kipferlia bialata</name>
    <dbReference type="NCBI Taxonomy" id="797122"/>
    <lineage>
        <taxon>Eukaryota</taxon>
        <taxon>Metamonada</taxon>
        <taxon>Carpediemonas-like organisms</taxon>
        <taxon>Kipferlia</taxon>
    </lineage>
</organism>
<keyword evidence="3" id="KW-1185">Reference proteome</keyword>
<accession>A0A9K3D0E2</accession>
<proteinExistence type="predicted"/>
<evidence type="ECO:0000313" key="3">
    <source>
        <dbReference type="Proteomes" id="UP000265618"/>
    </source>
</evidence>
<dbReference type="AlphaFoldDB" id="A0A9K3D0E2"/>
<feature type="region of interest" description="Disordered" evidence="1">
    <location>
        <begin position="45"/>
        <end position="122"/>
    </location>
</feature>
<reference evidence="2 3" key="1">
    <citation type="journal article" date="2018" name="PLoS ONE">
        <title>The draft genome of Kipferlia bialata reveals reductive genome evolution in fornicate parasites.</title>
        <authorList>
            <person name="Tanifuji G."/>
            <person name="Takabayashi S."/>
            <person name="Kume K."/>
            <person name="Takagi M."/>
            <person name="Nakayama T."/>
            <person name="Kamikawa R."/>
            <person name="Inagaki Y."/>
            <person name="Hashimoto T."/>
        </authorList>
    </citation>
    <scope>NUCLEOTIDE SEQUENCE [LARGE SCALE GENOMIC DNA]</scope>
    <source>
        <strain evidence="2">NY0173</strain>
    </source>
</reference>
<feature type="compositionally biased region" description="Basic and acidic residues" evidence="1">
    <location>
        <begin position="58"/>
        <end position="76"/>
    </location>
</feature>
<feature type="compositionally biased region" description="Low complexity" evidence="1">
    <location>
        <begin position="77"/>
        <end position="105"/>
    </location>
</feature>
<dbReference type="Proteomes" id="UP000265618">
    <property type="component" value="Unassembled WGS sequence"/>
</dbReference>
<dbReference type="EMBL" id="BDIP01002756">
    <property type="protein sequence ID" value="GIQ86778.1"/>
    <property type="molecule type" value="Genomic_DNA"/>
</dbReference>
<comment type="caution">
    <text evidence="2">The sequence shown here is derived from an EMBL/GenBank/DDBJ whole genome shotgun (WGS) entry which is preliminary data.</text>
</comment>
<evidence type="ECO:0000256" key="1">
    <source>
        <dbReference type="SAM" id="MobiDB-lite"/>
    </source>
</evidence>